<comment type="similarity">
    <text evidence="2">Belongs to the HIBADH-related family. 3-hydroxyisobutyrate dehydrogenase subfamily.</text>
</comment>
<evidence type="ECO:0000256" key="1">
    <source>
        <dbReference type="ARBA" id="ARBA00005109"/>
    </source>
</evidence>
<comment type="pathway">
    <text evidence="1">Amino-acid degradation; L-valine degradation.</text>
</comment>
<keyword evidence="8" id="KW-0520">NAD</keyword>
<keyword evidence="6" id="KW-0677">Repeat</keyword>
<feature type="domain" description="6-phosphogluconate dehydrogenase NADP-binding" evidence="11">
    <location>
        <begin position="213"/>
        <end position="289"/>
    </location>
</feature>
<dbReference type="GO" id="GO:0008442">
    <property type="term" value="F:3-hydroxyisobutyrate dehydrogenase activity"/>
    <property type="evidence" value="ECO:0007669"/>
    <property type="project" value="UniProtKB-EC"/>
</dbReference>
<evidence type="ECO:0000256" key="3">
    <source>
        <dbReference type="ARBA" id="ARBA00012991"/>
    </source>
</evidence>
<feature type="region of interest" description="Disordered" evidence="10">
    <location>
        <begin position="147"/>
        <end position="172"/>
    </location>
</feature>
<feature type="non-terminal residue" evidence="13">
    <location>
        <position position="1"/>
    </location>
</feature>
<keyword evidence="7" id="KW-0560">Oxidoreductase</keyword>
<dbReference type="GO" id="GO:0050661">
    <property type="term" value="F:NADP binding"/>
    <property type="evidence" value="ECO:0007669"/>
    <property type="project" value="InterPro"/>
</dbReference>
<dbReference type="PRINTS" id="PR00019">
    <property type="entry name" value="LEURICHRPT"/>
</dbReference>
<evidence type="ECO:0000256" key="2">
    <source>
        <dbReference type="ARBA" id="ARBA00006013"/>
    </source>
</evidence>
<evidence type="ECO:0000256" key="6">
    <source>
        <dbReference type="ARBA" id="ARBA00022737"/>
    </source>
</evidence>
<dbReference type="Gene3D" id="3.80.10.10">
    <property type="entry name" value="Ribonuclease Inhibitor"/>
    <property type="match status" value="1"/>
</dbReference>
<dbReference type="PANTHER" id="PTHR22981">
    <property type="entry name" value="3-HYDROXYISOBUTYRATE DEHYDROGENASE-RELATED"/>
    <property type="match status" value="1"/>
</dbReference>
<dbReference type="EMBL" id="CAJNOK010021003">
    <property type="protein sequence ID" value="CAF1325636.1"/>
    <property type="molecule type" value="Genomic_DNA"/>
</dbReference>
<evidence type="ECO:0000259" key="11">
    <source>
        <dbReference type="Pfam" id="PF03446"/>
    </source>
</evidence>
<dbReference type="SMART" id="SM00369">
    <property type="entry name" value="LRR_TYP"/>
    <property type="match status" value="3"/>
</dbReference>
<comment type="catalytic activity">
    <reaction evidence="9">
        <text>3-hydroxy-2-methylpropanoate + NAD(+) = 2-methyl-3-oxopropanoate + NADH + H(+)</text>
        <dbReference type="Rhea" id="RHEA:17681"/>
        <dbReference type="ChEBI" id="CHEBI:11805"/>
        <dbReference type="ChEBI" id="CHEBI:15378"/>
        <dbReference type="ChEBI" id="CHEBI:57540"/>
        <dbReference type="ChEBI" id="CHEBI:57700"/>
        <dbReference type="ChEBI" id="CHEBI:57945"/>
        <dbReference type="EC" id="1.1.1.31"/>
    </reaction>
</comment>
<protein>
    <recommendedName>
        <fullName evidence="3">3-hydroxyisobutyrate dehydrogenase</fullName>
        <ecNumber evidence="3">1.1.1.31</ecNumber>
    </recommendedName>
</protein>
<dbReference type="InterPro" id="IPR032675">
    <property type="entry name" value="LRR_dom_sf"/>
</dbReference>
<evidence type="ECO:0000313" key="14">
    <source>
        <dbReference type="Proteomes" id="UP000682733"/>
    </source>
</evidence>
<gene>
    <name evidence="12" type="ORF">OVA965_LOCUS29646</name>
    <name evidence="13" type="ORF">TMI583_LOCUS30432</name>
</gene>
<dbReference type="SUPFAM" id="SSF52075">
    <property type="entry name" value="Outer arm dynein light chain 1"/>
    <property type="match status" value="1"/>
</dbReference>
<dbReference type="PROSITE" id="PS51450">
    <property type="entry name" value="LRR"/>
    <property type="match status" value="2"/>
</dbReference>
<dbReference type="Proteomes" id="UP000677228">
    <property type="component" value="Unassembled WGS sequence"/>
</dbReference>
<evidence type="ECO:0000256" key="4">
    <source>
        <dbReference type="ARBA" id="ARBA00022456"/>
    </source>
</evidence>
<keyword evidence="4" id="KW-0101">Branched-chain amino acid catabolism</keyword>
<evidence type="ECO:0000313" key="13">
    <source>
        <dbReference type="EMBL" id="CAF4136725.1"/>
    </source>
</evidence>
<comment type="caution">
    <text evidence="13">The sequence shown here is derived from an EMBL/GenBank/DDBJ whole genome shotgun (WGS) entry which is preliminary data.</text>
</comment>
<dbReference type="InterPro" id="IPR036291">
    <property type="entry name" value="NAD(P)-bd_dom_sf"/>
</dbReference>
<dbReference type="AlphaFoldDB" id="A0A8S2QZG4"/>
<evidence type="ECO:0000256" key="8">
    <source>
        <dbReference type="ARBA" id="ARBA00023027"/>
    </source>
</evidence>
<dbReference type="EC" id="1.1.1.31" evidence="3"/>
<sequence length="291" mass="33426">MNAMMKKLNLKDYLSEDGKLDLSIMNLKAVPPIKEIDDFVKLENIHTLDLSKNKLTSLPDNFGLMKSLKQLDLFDNRIRTLPISFCELTNLEYLDLKNNALEEEWNEKAGKCITQKECRECAKNVVQYAAELMKVFEKEQQLKMKKKMAQDKIKQKKEEKIRQQQREQKKLEKEVRRRAVLEAGQQEYEGKDNTDRIDSKLNVAHTTKRTLPVHGFGNMGKFMATNLINAGHHLKIFDSNKQCLVQFQGKSNAKCVETPADTVKDSNFVITMLPIGKIVRDVCTGNNSVFG</sequence>
<reference evidence="13" key="1">
    <citation type="submission" date="2021-02" db="EMBL/GenBank/DDBJ databases">
        <authorList>
            <person name="Nowell W R."/>
        </authorList>
    </citation>
    <scope>NUCLEOTIDE SEQUENCE</scope>
</reference>
<dbReference type="InterPro" id="IPR006115">
    <property type="entry name" value="6PGDH_NADP-bd"/>
</dbReference>
<dbReference type="InterPro" id="IPR001611">
    <property type="entry name" value="Leu-rich_rpt"/>
</dbReference>
<keyword evidence="5" id="KW-0433">Leucine-rich repeat</keyword>
<dbReference type="InterPro" id="IPR003591">
    <property type="entry name" value="Leu-rich_rpt_typical-subtyp"/>
</dbReference>
<dbReference type="Gene3D" id="3.40.50.720">
    <property type="entry name" value="NAD(P)-binding Rossmann-like Domain"/>
    <property type="match status" value="1"/>
</dbReference>
<dbReference type="PANTHER" id="PTHR22981:SF7">
    <property type="entry name" value="3-HYDROXYISOBUTYRATE DEHYDROGENASE, MITOCHONDRIAL"/>
    <property type="match status" value="1"/>
</dbReference>
<evidence type="ECO:0000256" key="5">
    <source>
        <dbReference type="ARBA" id="ARBA00022614"/>
    </source>
</evidence>
<accession>A0A8S2QZG4</accession>
<dbReference type="Proteomes" id="UP000682733">
    <property type="component" value="Unassembled WGS sequence"/>
</dbReference>
<evidence type="ECO:0000256" key="9">
    <source>
        <dbReference type="ARBA" id="ARBA00049197"/>
    </source>
</evidence>
<dbReference type="SUPFAM" id="SSF51735">
    <property type="entry name" value="NAD(P)-binding Rossmann-fold domains"/>
    <property type="match status" value="1"/>
</dbReference>
<proteinExistence type="inferred from homology"/>
<dbReference type="GO" id="GO:0009083">
    <property type="term" value="P:branched-chain amino acid catabolic process"/>
    <property type="evidence" value="ECO:0007669"/>
    <property type="project" value="UniProtKB-KW"/>
</dbReference>
<name>A0A8S2QZG4_9BILA</name>
<evidence type="ECO:0000256" key="10">
    <source>
        <dbReference type="SAM" id="MobiDB-lite"/>
    </source>
</evidence>
<evidence type="ECO:0000256" key="7">
    <source>
        <dbReference type="ARBA" id="ARBA00023002"/>
    </source>
</evidence>
<dbReference type="EMBL" id="CAJOBA010042618">
    <property type="protein sequence ID" value="CAF4136725.1"/>
    <property type="molecule type" value="Genomic_DNA"/>
</dbReference>
<evidence type="ECO:0000313" key="12">
    <source>
        <dbReference type="EMBL" id="CAF1325636.1"/>
    </source>
</evidence>
<dbReference type="Pfam" id="PF03446">
    <property type="entry name" value="NAD_binding_2"/>
    <property type="match status" value="1"/>
</dbReference>
<dbReference type="Pfam" id="PF13855">
    <property type="entry name" value="LRR_8"/>
    <property type="match status" value="1"/>
</dbReference>
<organism evidence="13 14">
    <name type="scientific">Didymodactylos carnosus</name>
    <dbReference type="NCBI Taxonomy" id="1234261"/>
    <lineage>
        <taxon>Eukaryota</taxon>
        <taxon>Metazoa</taxon>
        <taxon>Spiralia</taxon>
        <taxon>Gnathifera</taxon>
        <taxon>Rotifera</taxon>
        <taxon>Eurotatoria</taxon>
        <taxon>Bdelloidea</taxon>
        <taxon>Philodinida</taxon>
        <taxon>Philodinidae</taxon>
        <taxon>Didymodactylos</taxon>
    </lineage>
</organism>